<proteinExistence type="predicted"/>
<dbReference type="Pfam" id="PF01740">
    <property type="entry name" value="STAS"/>
    <property type="match status" value="1"/>
</dbReference>
<dbReference type="AlphaFoldDB" id="A6GEE0"/>
<name>A6GEE0_9BACT</name>
<dbReference type="PANTHER" id="PTHR33745">
    <property type="entry name" value="RSBT ANTAGONIST PROTEIN RSBS-RELATED"/>
    <property type="match status" value="1"/>
</dbReference>
<dbReference type="Gene3D" id="3.30.750.24">
    <property type="entry name" value="STAS domain"/>
    <property type="match status" value="1"/>
</dbReference>
<dbReference type="OrthoDB" id="5483420at2"/>
<organism evidence="2 3">
    <name type="scientific">Plesiocystis pacifica SIR-1</name>
    <dbReference type="NCBI Taxonomy" id="391625"/>
    <lineage>
        <taxon>Bacteria</taxon>
        <taxon>Pseudomonadati</taxon>
        <taxon>Myxococcota</taxon>
        <taxon>Polyangia</taxon>
        <taxon>Nannocystales</taxon>
        <taxon>Nannocystaceae</taxon>
        <taxon>Plesiocystis</taxon>
    </lineage>
</organism>
<dbReference type="RefSeq" id="WP_006975080.1">
    <property type="nucleotide sequence ID" value="NZ_ABCS01000081.1"/>
</dbReference>
<dbReference type="STRING" id="391625.PPSIR1_17780"/>
<protein>
    <submittedName>
        <fullName evidence="2">Anti-sigma-factor antagonist (STAS) domain protein</fullName>
    </submittedName>
</protein>
<evidence type="ECO:0000313" key="3">
    <source>
        <dbReference type="Proteomes" id="UP000005801"/>
    </source>
</evidence>
<accession>A6GEE0</accession>
<dbReference type="InterPro" id="IPR036513">
    <property type="entry name" value="STAS_dom_sf"/>
</dbReference>
<dbReference type="Proteomes" id="UP000005801">
    <property type="component" value="Unassembled WGS sequence"/>
</dbReference>
<keyword evidence="3" id="KW-1185">Reference proteome</keyword>
<dbReference type="InterPro" id="IPR051932">
    <property type="entry name" value="Bact_StressResp_Reg"/>
</dbReference>
<feature type="domain" description="STAS" evidence="1">
    <location>
        <begin position="166"/>
        <end position="277"/>
    </location>
</feature>
<comment type="caution">
    <text evidence="2">The sequence shown here is derived from an EMBL/GenBank/DDBJ whole genome shotgun (WGS) entry which is preliminary data.</text>
</comment>
<evidence type="ECO:0000313" key="2">
    <source>
        <dbReference type="EMBL" id="EDM75781.1"/>
    </source>
</evidence>
<dbReference type="EMBL" id="ABCS01000081">
    <property type="protein sequence ID" value="EDM75781.1"/>
    <property type="molecule type" value="Genomic_DNA"/>
</dbReference>
<dbReference type="CDD" id="cd07041">
    <property type="entry name" value="STAS_RsbR_RsbS_like"/>
    <property type="match status" value="1"/>
</dbReference>
<dbReference type="PROSITE" id="PS50801">
    <property type="entry name" value="STAS"/>
    <property type="match status" value="1"/>
</dbReference>
<dbReference type="SUPFAM" id="SSF52091">
    <property type="entry name" value="SpoIIaa-like"/>
    <property type="match status" value="1"/>
</dbReference>
<dbReference type="eggNOG" id="COG1366">
    <property type="taxonomic scope" value="Bacteria"/>
</dbReference>
<sequence length="286" mass="30866">MIDALFARLGVTAESVEEARIALARQMRLEGDDFIDAAARATMELPGYERLDIEAVRPNTARSMGKVLEALESKDLNLFGALVESVAYDRARQGLPASSLFRLANITEDMLNELAMRCLEGPRALLSAAAVNRRITDGARDVIIDGFARAHMQLRDEVQHLASQFSAPLLPVLPGVLVLPIVGAVSPQRAEQILDTVLEGIGPHAADTVILDITGISDVDETLPEHLERTARAARMLGARVVLVGVNAQVAQLLATRGEQLAQVGVYQTLASALLALAQRRARRRG</sequence>
<reference evidence="2 3" key="1">
    <citation type="submission" date="2007-06" db="EMBL/GenBank/DDBJ databases">
        <authorList>
            <person name="Shimkets L."/>
            <person name="Ferriera S."/>
            <person name="Johnson J."/>
            <person name="Kravitz S."/>
            <person name="Beeson K."/>
            <person name="Sutton G."/>
            <person name="Rogers Y.-H."/>
            <person name="Friedman R."/>
            <person name="Frazier M."/>
            <person name="Venter J.C."/>
        </authorList>
    </citation>
    <scope>NUCLEOTIDE SEQUENCE [LARGE SCALE GENOMIC DNA]</scope>
    <source>
        <strain evidence="2 3">SIR-1</strain>
    </source>
</reference>
<gene>
    <name evidence="2" type="ORF">PPSIR1_17780</name>
</gene>
<dbReference type="InterPro" id="IPR002645">
    <property type="entry name" value="STAS_dom"/>
</dbReference>
<evidence type="ECO:0000259" key="1">
    <source>
        <dbReference type="PROSITE" id="PS50801"/>
    </source>
</evidence>